<evidence type="ECO:0000256" key="7">
    <source>
        <dbReference type="ARBA" id="ARBA00022801"/>
    </source>
</evidence>
<evidence type="ECO:0000256" key="5">
    <source>
        <dbReference type="ARBA" id="ARBA00013078"/>
    </source>
</evidence>
<dbReference type="CDD" id="cd16417">
    <property type="entry name" value="HAD_PGPase"/>
    <property type="match status" value="1"/>
</dbReference>
<dbReference type="InterPro" id="IPR050155">
    <property type="entry name" value="HAD-like_hydrolase_sf"/>
</dbReference>
<dbReference type="InterPro" id="IPR041492">
    <property type="entry name" value="HAD_2"/>
</dbReference>
<dbReference type="NCBIfam" id="NF009695">
    <property type="entry name" value="PRK13222.1-2"/>
    <property type="match status" value="1"/>
</dbReference>
<dbReference type="Proteomes" id="UP000293952">
    <property type="component" value="Unassembled WGS sequence"/>
</dbReference>
<evidence type="ECO:0000256" key="2">
    <source>
        <dbReference type="ARBA" id="ARBA00001946"/>
    </source>
</evidence>
<dbReference type="InterPro" id="IPR006549">
    <property type="entry name" value="HAD-SF_hydro_IIIA"/>
</dbReference>
<reference evidence="10 11" key="1">
    <citation type="submission" date="2019-02" db="EMBL/GenBank/DDBJ databases">
        <title>Genome sequence of the sea-ice species Brumimicrobium glaciale.</title>
        <authorList>
            <person name="Bowman J.P."/>
        </authorList>
    </citation>
    <scope>NUCLEOTIDE SEQUENCE [LARGE SCALE GENOMIC DNA]</scope>
    <source>
        <strain evidence="10 11">IC156</strain>
    </source>
</reference>
<comment type="cofactor">
    <cofactor evidence="2">
        <name>Mg(2+)</name>
        <dbReference type="ChEBI" id="CHEBI:18420"/>
    </cofactor>
</comment>
<evidence type="ECO:0000256" key="1">
    <source>
        <dbReference type="ARBA" id="ARBA00000830"/>
    </source>
</evidence>
<evidence type="ECO:0000313" key="10">
    <source>
        <dbReference type="EMBL" id="RYM34562.1"/>
    </source>
</evidence>
<dbReference type="Pfam" id="PF13419">
    <property type="entry name" value="HAD_2"/>
    <property type="match status" value="1"/>
</dbReference>
<dbReference type="OrthoDB" id="9792518at2"/>
<comment type="caution">
    <text evidence="10">The sequence shown here is derived from an EMBL/GenBank/DDBJ whole genome shotgun (WGS) entry which is preliminary data.</text>
</comment>
<proteinExistence type="inferred from homology"/>
<gene>
    <name evidence="10" type="ORF">ERX46_04090</name>
</gene>
<dbReference type="PANTHER" id="PTHR43434:SF1">
    <property type="entry name" value="PHOSPHOGLYCOLATE PHOSPHATASE"/>
    <property type="match status" value="1"/>
</dbReference>
<evidence type="ECO:0000313" key="11">
    <source>
        <dbReference type="Proteomes" id="UP000293952"/>
    </source>
</evidence>
<evidence type="ECO:0000256" key="4">
    <source>
        <dbReference type="ARBA" id="ARBA00006171"/>
    </source>
</evidence>
<dbReference type="AlphaFoldDB" id="A0A4Q4KML7"/>
<dbReference type="PANTHER" id="PTHR43434">
    <property type="entry name" value="PHOSPHOGLYCOLATE PHOSPHATASE"/>
    <property type="match status" value="1"/>
</dbReference>
<dbReference type="InterPro" id="IPR036412">
    <property type="entry name" value="HAD-like_sf"/>
</dbReference>
<keyword evidence="8" id="KW-0460">Magnesium</keyword>
<name>A0A4Q4KML7_9FLAO</name>
<dbReference type="GO" id="GO:0005829">
    <property type="term" value="C:cytosol"/>
    <property type="evidence" value="ECO:0007669"/>
    <property type="project" value="TreeGrafter"/>
</dbReference>
<dbReference type="Gene3D" id="1.10.150.240">
    <property type="entry name" value="Putative phosphatase, domain 2"/>
    <property type="match status" value="1"/>
</dbReference>
<accession>A0A4Q4KML7</accession>
<dbReference type="InterPro" id="IPR023198">
    <property type="entry name" value="PGP-like_dom2"/>
</dbReference>
<dbReference type="InterPro" id="IPR023214">
    <property type="entry name" value="HAD_sf"/>
</dbReference>
<dbReference type="Gene3D" id="3.40.50.1000">
    <property type="entry name" value="HAD superfamily/HAD-like"/>
    <property type="match status" value="1"/>
</dbReference>
<dbReference type="GO" id="GO:0008967">
    <property type="term" value="F:phosphoglycolate phosphatase activity"/>
    <property type="evidence" value="ECO:0007669"/>
    <property type="project" value="UniProtKB-EC"/>
</dbReference>
<dbReference type="EC" id="3.1.3.18" evidence="5"/>
<dbReference type="SFLD" id="SFLDG01135">
    <property type="entry name" value="C1.5.6:_HAD__Beta-PGM__Phospha"/>
    <property type="match status" value="1"/>
</dbReference>
<dbReference type="GO" id="GO:0005975">
    <property type="term" value="P:carbohydrate metabolic process"/>
    <property type="evidence" value="ECO:0007669"/>
    <property type="project" value="InterPro"/>
</dbReference>
<comment type="similarity">
    <text evidence="4">Belongs to the HAD-like hydrolase superfamily. CbbY/CbbZ/Gph/YieH family.</text>
</comment>
<keyword evidence="11" id="KW-1185">Reference proteome</keyword>
<dbReference type="NCBIfam" id="TIGR01549">
    <property type="entry name" value="HAD-SF-IA-v1"/>
    <property type="match status" value="1"/>
</dbReference>
<evidence type="ECO:0000256" key="6">
    <source>
        <dbReference type="ARBA" id="ARBA00022723"/>
    </source>
</evidence>
<evidence type="ECO:0000256" key="3">
    <source>
        <dbReference type="ARBA" id="ARBA00004818"/>
    </source>
</evidence>
<keyword evidence="6" id="KW-0479">Metal-binding</keyword>
<sequence>MSLHQKNKVNFTNKELIIFDFDGTLINSIPDLTSAINNMLSHYNLSPLTIEQVTPFIGNGAKPLVKRALEAALENQSTVVIDFDEAFEIYLSAYKKITCKDTFLYPGVKETLKYLDKKGYKMAICTNKPFAFIEPILSTLEIKQFFKIWIGEDSLTEKKPNALPLVHLAKELNSTIEKSIMIGDSKNDILAAQNAKMESIGVSYGYNYNENIADYNPTLVVDIFSELKTLF</sequence>
<dbReference type="NCBIfam" id="TIGR01662">
    <property type="entry name" value="HAD-SF-IIIA"/>
    <property type="match status" value="1"/>
</dbReference>
<comment type="pathway">
    <text evidence="3">Organic acid metabolism; glycolate biosynthesis; glycolate from 2-phosphoglycolate: step 1/1.</text>
</comment>
<organism evidence="10 11">
    <name type="scientific">Brumimicrobium glaciale</name>
    <dbReference type="NCBI Taxonomy" id="200475"/>
    <lineage>
        <taxon>Bacteria</taxon>
        <taxon>Pseudomonadati</taxon>
        <taxon>Bacteroidota</taxon>
        <taxon>Flavobacteriia</taxon>
        <taxon>Flavobacteriales</taxon>
        <taxon>Crocinitomicaceae</taxon>
        <taxon>Brumimicrobium</taxon>
    </lineage>
</organism>
<dbReference type="SUPFAM" id="SSF56784">
    <property type="entry name" value="HAD-like"/>
    <property type="match status" value="1"/>
</dbReference>
<dbReference type="NCBIfam" id="TIGR01449">
    <property type="entry name" value="PGP_bact"/>
    <property type="match status" value="1"/>
</dbReference>
<comment type="catalytic activity">
    <reaction evidence="1">
        <text>2-phosphoglycolate + H2O = glycolate + phosphate</text>
        <dbReference type="Rhea" id="RHEA:14369"/>
        <dbReference type="ChEBI" id="CHEBI:15377"/>
        <dbReference type="ChEBI" id="CHEBI:29805"/>
        <dbReference type="ChEBI" id="CHEBI:43474"/>
        <dbReference type="ChEBI" id="CHEBI:58033"/>
        <dbReference type="EC" id="3.1.3.18"/>
    </reaction>
</comment>
<dbReference type="FunFam" id="3.40.50.1000:FF:000022">
    <property type="entry name" value="Phosphoglycolate phosphatase"/>
    <property type="match status" value="1"/>
</dbReference>
<dbReference type="GO" id="GO:0006281">
    <property type="term" value="P:DNA repair"/>
    <property type="evidence" value="ECO:0007669"/>
    <property type="project" value="TreeGrafter"/>
</dbReference>
<dbReference type="SFLD" id="SFLDS00003">
    <property type="entry name" value="Haloacid_Dehalogenase"/>
    <property type="match status" value="1"/>
</dbReference>
<evidence type="ECO:0000256" key="8">
    <source>
        <dbReference type="ARBA" id="ARBA00022842"/>
    </source>
</evidence>
<dbReference type="GO" id="GO:0046872">
    <property type="term" value="F:metal ion binding"/>
    <property type="evidence" value="ECO:0007669"/>
    <property type="project" value="UniProtKB-KW"/>
</dbReference>
<keyword evidence="7 10" id="KW-0378">Hydrolase</keyword>
<protein>
    <recommendedName>
        <fullName evidence="5">phosphoglycolate phosphatase</fullName>
        <ecNumber evidence="5">3.1.3.18</ecNumber>
    </recommendedName>
</protein>
<dbReference type="InterPro" id="IPR037512">
    <property type="entry name" value="PGPase_prok"/>
</dbReference>
<dbReference type="EMBL" id="SETE01000002">
    <property type="protein sequence ID" value="RYM34562.1"/>
    <property type="molecule type" value="Genomic_DNA"/>
</dbReference>
<evidence type="ECO:0000256" key="9">
    <source>
        <dbReference type="ARBA" id="ARBA00023277"/>
    </source>
</evidence>
<dbReference type="SFLD" id="SFLDG01129">
    <property type="entry name" value="C1.5:_HAD__Beta-PGM__Phosphata"/>
    <property type="match status" value="1"/>
</dbReference>
<dbReference type="InterPro" id="IPR006439">
    <property type="entry name" value="HAD-SF_hydro_IA"/>
</dbReference>
<keyword evidence="9" id="KW-0119">Carbohydrate metabolism</keyword>